<dbReference type="Gene3D" id="1.20.1250.20">
    <property type="entry name" value="MFS general substrate transporter like domains"/>
    <property type="match status" value="2"/>
</dbReference>
<dbReference type="InterPro" id="IPR011701">
    <property type="entry name" value="MFS"/>
</dbReference>
<feature type="transmembrane region" description="Helical" evidence="8">
    <location>
        <begin position="364"/>
        <end position="382"/>
    </location>
</feature>
<keyword evidence="2" id="KW-0813">Transport</keyword>
<evidence type="ECO:0000256" key="2">
    <source>
        <dbReference type="ARBA" id="ARBA00022448"/>
    </source>
</evidence>
<dbReference type="SUPFAM" id="SSF103473">
    <property type="entry name" value="MFS general substrate transporter"/>
    <property type="match status" value="1"/>
</dbReference>
<feature type="transmembrane region" description="Helical" evidence="8">
    <location>
        <begin position="429"/>
        <end position="450"/>
    </location>
</feature>
<dbReference type="Proteomes" id="UP000184020">
    <property type="component" value="Unassembled WGS sequence"/>
</dbReference>
<evidence type="ECO:0000256" key="7">
    <source>
        <dbReference type="ARBA" id="ARBA00023136"/>
    </source>
</evidence>
<feature type="transmembrane region" description="Helical" evidence="8">
    <location>
        <begin position="45"/>
        <end position="65"/>
    </location>
</feature>
<evidence type="ECO:0000256" key="4">
    <source>
        <dbReference type="ARBA" id="ARBA00022519"/>
    </source>
</evidence>
<name>A0A1M5PMA8_9FLAO</name>
<dbReference type="PROSITE" id="PS50850">
    <property type="entry name" value="MFS"/>
    <property type="match status" value="1"/>
</dbReference>
<dbReference type="PROSITE" id="PS00216">
    <property type="entry name" value="SUGAR_TRANSPORT_1"/>
    <property type="match status" value="1"/>
</dbReference>
<keyword evidence="11" id="KW-1185">Reference proteome</keyword>
<dbReference type="AlphaFoldDB" id="A0A1M5PMA8"/>
<dbReference type="InterPro" id="IPR005829">
    <property type="entry name" value="Sugar_transporter_CS"/>
</dbReference>
<dbReference type="EMBL" id="FQWF01000013">
    <property type="protein sequence ID" value="SHH02912.1"/>
    <property type="molecule type" value="Genomic_DNA"/>
</dbReference>
<evidence type="ECO:0000256" key="3">
    <source>
        <dbReference type="ARBA" id="ARBA00022475"/>
    </source>
</evidence>
<feature type="transmembrane region" description="Helical" evidence="8">
    <location>
        <begin position="6"/>
        <end position="24"/>
    </location>
</feature>
<evidence type="ECO:0000313" key="11">
    <source>
        <dbReference type="Proteomes" id="UP000184020"/>
    </source>
</evidence>
<evidence type="ECO:0000259" key="9">
    <source>
        <dbReference type="PROSITE" id="PS50850"/>
    </source>
</evidence>
<dbReference type="FunFam" id="1.20.1250.20:FF:000001">
    <property type="entry name" value="Dicarboxylate MFS transporter"/>
    <property type="match status" value="1"/>
</dbReference>
<dbReference type="CDD" id="cd17369">
    <property type="entry name" value="MFS_ShiA_like"/>
    <property type="match status" value="1"/>
</dbReference>
<accession>A0A1M5PMA8</accession>
<sequence>MLLNYHYLFELLICYFRKIVSFLSKYFNSLMKDISKTNTKNSVKHVLFGSLIGTTIEFFDFYIYANAAVLVFPQLFFPSSDTTMATLQSLATFSIAFLSRPLGSAFFGHYGDKIGRKFTLVAALLTMGISTVTIGFLPSYASIGIAAPLLLMLCRFGQGVGLGGEWGGAVLLAIENAPPHKRAWYGMFPQLGAPIGLLLSGGTFLILTDTMTNEDFMDYGWRIPFIGSSLLVLVGFYIRLKITETPAFENSKAEQQEVKIPFFTLLKSYKNQLVFGTFAAVTAFLVFYLMTVFTLSWATSDLGYSKRDFLLIQLFSVLFFAFFIPVSALLADKIGRRKMLIVATIAIGIFGFSFSYFLNSGSTVLVVFFLCTGMSLMGLTYGPLGTFLSELFPTSVRYSGASLTFNLAGILGAAFAPMIAIYLASTYSLTYVGFYLTLAACISLFALLVISKEEHKF</sequence>
<dbReference type="NCBIfam" id="TIGR00883">
    <property type="entry name" value="2A0106"/>
    <property type="match status" value="1"/>
</dbReference>
<evidence type="ECO:0000256" key="8">
    <source>
        <dbReference type="SAM" id="Phobius"/>
    </source>
</evidence>
<proteinExistence type="predicted"/>
<feature type="transmembrane region" description="Helical" evidence="8">
    <location>
        <begin position="310"/>
        <end position="331"/>
    </location>
</feature>
<feature type="transmembrane region" description="Helical" evidence="8">
    <location>
        <begin position="340"/>
        <end position="358"/>
    </location>
</feature>
<organism evidence="10 11">
    <name type="scientific">Flavobacterium micromati</name>
    <dbReference type="NCBI Taxonomy" id="229205"/>
    <lineage>
        <taxon>Bacteria</taxon>
        <taxon>Pseudomonadati</taxon>
        <taxon>Bacteroidota</taxon>
        <taxon>Flavobacteriia</taxon>
        <taxon>Flavobacteriales</taxon>
        <taxon>Flavobacteriaceae</taxon>
        <taxon>Flavobacterium</taxon>
    </lineage>
</organism>
<evidence type="ECO:0000256" key="6">
    <source>
        <dbReference type="ARBA" id="ARBA00022989"/>
    </source>
</evidence>
<keyword evidence="5 8" id="KW-0812">Transmembrane</keyword>
<comment type="subcellular location">
    <subcellularLocation>
        <location evidence="1">Cell inner membrane</location>
        <topology evidence="1">Multi-pass membrane protein</topology>
    </subcellularLocation>
</comment>
<protein>
    <submittedName>
        <fullName evidence="10">Metabolite-proton symporter</fullName>
    </submittedName>
</protein>
<dbReference type="GO" id="GO:0005886">
    <property type="term" value="C:plasma membrane"/>
    <property type="evidence" value="ECO:0007669"/>
    <property type="project" value="UniProtKB-SubCell"/>
</dbReference>
<feature type="transmembrane region" description="Helical" evidence="8">
    <location>
        <begin position="186"/>
        <end position="207"/>
    </location>
</feature>
<dbReference type="STRING" id="229205.SAMN05444372_11332"/>
<dbReference type="Pfam" id="PF07690">
    <property type="entry name" value="MFS_1"/>
    <property type="match status" value="1"/>
</dbReference>
<dbReference type="InterPro" id="IPR004736">
    <property type="entry name" value="MHS_symport"/>
</dbReference>
<dbReference type="GO" id="GO:0022857">
    <property type="term" value="F:transmembrane transporter activity"/>
    <property type="evidence" value="ECO:0007669"/>
    <property type="project" value="InterPro"/>
</dbReference>
<evidence type="ECO:0000256" key="5">
    <source>
        <dbReference type="ARBA" id="ARBA00022692"/>
    </source>
</evidence>
<reference evidence="11" key="1">
    <citation type="submission" date="2016-11" db="EMBL/GenBank/DDBJ databases">
        <authorList>
            <person name="Varghese N."/>
            <person name="Submissions S."/>
        </authorList>
    </citation>
    <scope>NUCLEOTIDE SEQUENCE [LARGE SCALE GENOMIC DNA]</scope>
    <source>
        <strain evidence="11">DSM 17659</strain>
    </source>
</reference>
<dbReference type="PANTHER" id="PTHR43045">
    <property type="entry name" value="SHIKIMATE TRANSPORTER"/>
    <property type="match status" value="1"/>
</dbReference>
<gene>
    <name evidence="10" type="ORF">SAMN05444372_11332</name>
</gene>
<feature type="transmembrane region" description="Helical" evidence="8">
    <location>
        <begin position="403"/>
        <end position="423"/>
    </location>
</feature>
<evidence type="ECO:0000256" key="1">
    <source>
        <dbReference type="ARBA" id="ARBA00004429"/>
    </source>
</evidence>
<dbReference type="InterPro" id="IPR036259">
    <property type="entry name" value="MFS_trans_sf"/>
</dbReference>
<evidence type="ECO:0000313" key="10">
    <source>
        <dbReference type="EMBL" id="SHH02912.1"/>
    </source>
</evidence>
<feature type="transmembrane region" description="Helical" evidence="8">
    <location>
        <begin position="219"/>
        <end position="238"/>
    </location>
</feature>
<keyword evidence="6 8" id="KW-1133">Transmembrane helix</keyword>
<keyword evidence="4" id="KW-0997">Cell inner membrane</keyword>
<feature type="domain" description="Major facilitator superfamily (MFS) profile" evidence="9">
    <location>
        <begin position="46"/>
        <end position="455"/>
    </location>
</feature>
<dbReference type="PANTHER" id="PTHR43045:SF2">
    <property type="entry name" value="INNER MEMBRANE METABOLITE TRANSPORT PROTEIN YHJE"/>
    <property type="match status" value="1"/>
</dbReference>
<keyword evidence="7 8" id="KW-0472">Membrane</keyword>
<feature type="transmembrane region" description="Helical" evidence="8">
    <location>
        <begin position="85"/>
        <end position="108"/>
    </location>
</feature>
<feature type="transmembrane region" description="Helical" evidence="8">
    <location>
        <begin position="273"/>
        <end position="298"/>
    </location>
</feature>
<dbReference type="InterPro" id="IPR020846">
    <property type="entry name" value="MFS_dom"/>
</dbReference>
<feature type="transmembrane region" description="Helical" evidence="8">
    <location>
        <begin position="120"/>
        <end position="143"/>
    </location>
</feature>
<keyword evidence="3" id="KW-1003">Cell membrane</keyword>